<evidence type="ECO:0000313" key="2">
    <source>
        <dbReference type="EMBL" id="MDQ0102351.1"/>
    </source>
</evidence>
<name>A0ABT9TL25_PAENI</name>
<accession>A0ABT9TL25</accession>
<dbReference type="EMBL" id="JAUSSW010000004">
    <property type="protein sequence ID" value="MDQ0102351.1"/>
    <property type="molecule type" value="Genomic_DNA"/>
</dbReference>
<evidence type="ECO:0000313" key="3">
    <source>
        <dbReference type="Proteomes" id="UP001244563"/>
    </source>
</evidence>
<evidence type="ECO:0000256" key="1">
    <source>
        <dbReference type="SAM" id="MobiDB-lite"/>
    </source>
</evidence>
<dbReference type="Proteomes" id="UP001244563">
    <property type="component" value="Unassembled WGS sequence"/>
</dbReference>
<protein>
    <recommendedName>
        <fullName evidence="4">HK97 gp10 family phage protein</fullName>
    </recommendedName>
</protein>
<proteinExistence type="predicted"/>
<comment type="caution">
    <text evidence="2">The sequence shown here is derived from an EMBL/GenBank/DDBJ whole genome shotgun (WGS) entry which is preliminary data.</text>
</comment>
<gene>
    <name evidence="2" type="ORF">J2T10_001997</name>
</gene>
<feature type="region of interest" description="Disordered" evidence="1">
    <location>
        <begin position="1"/>
        <end position="22"/>
    </location>
</feature>
<organism evidence="2 3">
    <name type="scientific">Paenarthrobacter nicotinovorans</name>
    <name type="common">Arthrobacter nicotinovorans</name>
    <dbReference type="NCBI Taxonomy" id="29320"/>
    <lineage>
        <taxon>Bacteria</taxon>
        <taxon>Bacillati</taxon>
        <taxon>Actinomycetota</taxon>
        <taxon>Actinomycetes</taxon>
        <taxon>Micrococcales</taxon>
        <taxon>Micrococcaceae</taxon>
        <taxon>Paenarthrobacter</taxon>
    </lineage>
</organism>
<evidence type="ECO:0008006" key="4">
    <source>
        <dbReference type="Google" id="ProtNLM"/>
    </source>
</evidence>
<reference evidence="2 3" key="1">
    <citation type="submission" date="2023-07" db="EMBL/GenBank/DDBJ databases">
        <title>Sorghum-associated microbial communities from plants grown in Nebraska, USA.</title>
        <authorList>
            <person name="Schachtman D."/>
        </authorList>
    </citation>
    <scope>NUCLEOTIDE SEQUENCE [LARGE SCALE GENOMIC DNA]</scope>
    <source>
        <strain evidence="2 3">CC523</strain>
    </source>
</reference>
<sequence>MALRKLRGSKSYSADDSGLRELGSNPKVAAAALEAGQRLAGNAEAVGRGTYEAKPATVTVGWKNERRAGAVVREVDPDFRDARDSILLRVMASMKAVRGD</sequence>
<keyword evidence="3" id="KW-1185">Reference proteome</keyword>